<dbReference type="SUPFAM" id="SSF53335">
    <property type="entry name" value="S-adenosyl-L-methionine-dependent methyltransferases"/>
    <property type="match status" value="1"/>
</dbReference>
<dbReference type="GO" id="GO:0008168">
    <property type="term" value="F:methyltransferase activity"/>
    <property type="evidence" value="ECO:0007669"/>
    <property type="project" value="UniProtKB-KW"/>
</dbReference>
<organism evidence="1 2">
    <name type="scientific">Hyphomicrobium facile</name>
    <dbReference type="NCBI Taxonomy" id="51670"/>
    <lineage>
        <taxon>Bacteria</taxon>
        <taxon>Pseudomonadati</taxon>
        <taxon>Pseudomonadota</taxon>
        <taxon>Alphaproteobacteria</taxon>
        <taxon>Hyphomicrobiales</taxon>
        <taxon>Hyphomicrobiaceae</taxon>
        <taxon>Hyphomicrobium</taxon>
    </lineage>
</organism>
<dbReference type="STRING" id="51670.SAMN04488557_1863"/>
<keyword evidence="2" id="KW-1185">Reference proteome</keyword>
<evidence type="ECO:0000313" key="2">
    <source>
        <dbReference type="Proteomes" id="UP000199423"/>
    </source>
</evidence>
<keyword evidence="1" id="KW-0808">Transferase</keyword>
<proteinExistence type="predicted"/>
<sequence length="203" mass="23259">MIDMNIPGQMNYAELDFLQTLARKVPSKGVVVELGSLYGRSSFTWGTSVDPSVSVYCIDPWERDGWIMDLVEKCIPSCPPFGHEAFRRFTRGIPTIMPIIGRSPDDVRNWTRAVDVYFDDSMHHNPYFRDNLYFWLAFMKPGGIMCGHDYCAKWPDVCDEVDLLAEKLGASVGVVNSVWWLELPQKLPVKFQFKKFMSKFGLA</sequence>
<gene>
    <name evidence="1" type="ORF">SAMN04488557_1863</name>
</gene>
<accession>A0A1I7NEU6</accession>
<dbReference type="InterPro" id="IPR029063">
    <property type="entry name" value="SAM-dependent_MTases_sf"/>
</dbReference>
<evidence type="ECO:0000313" key="1">
    <source>
        <dbReference type="EMBL" id="SFV33169.1"/>
    </source>
</evidence>
<dbReference type="Gene3D" id="3.40.50.150">
    <property type="entry name" value="Vaccinia Virus protein VP39"/>
    <property type="match status" value="1"/>
</dbReference>
<dbReference type="EMBL" id="FPCH01000002">
    <property type="protein sequence ID" value="SFV33169.1"/>
    <property type="molecule type" value="Genomic_DNA"/>
</dbReference>
<dbReference type="Pfam" id="PF13578">
    <property type="entry name" value="Methyltransf_24"/>
    <property type="match status" value="1"/>
</dbReference>
<protein>
    <submittedName>
        <fullName evidence="1">Methyltransferase domain-containing protein</fullName>
    </submittedName>
</protein>
<dbReference type="RefSeq" id="WP_092867299.1">
    <property type="nucleotide sequence ID" value="NZ_FPCH01000002.1"/>
</dbReference>
<dbReference type="GO" id="GO:0032259">
    <property type="term" value="P:methylation"/>
    <property type="evidence" value="ECO:0007669"/>
    <property type="project" value="UniProtKB-KW"/>
</dbReference>
<keyword evidence="1" id="KW-0489">Methyltransferase</keyword>
<dbReference type="OrthoDB" id="5764702at2"/>
<name>A0A1I7NEU6_9HYPH</name>
<reference evidence="2" key="1">
    <citation type="submission" date="2016-10" db="EMBL/GenBank/DDBJ databases">
        <authorList>
            <person name="Varghese N."/>
            <person name="Submissions S."/>
        </authorList>
    </citation>
    <scope>NUCLEOTIDE SEQUENCE [LARGE SCALE GENOMIC DNA]</scope>
    <source>
        <strain evidence="2">DSM 1565</strain>
    </source>
</reference>
<dbReference type="AlphaFoldDB" id="A0A1I7NEU6"/>
<dbReference type="Proteomes" id="UP000199423">
    <property type="component" value="Unassembled WGS sequence"/>
</dbReference>